<name>A0A6V7UEV0_MELEN</name>
<organism evidence="2 3">
    <name type="scientific">Meloidogyne enterolobii</name>
    <name type="common">Root-knot nematode worm</name>
    <name type="synonym">Meloidogyne mayaguensis</name>
    <dbReference type="NCBI Taxonomy" id="390850"/>
    <lineage>
        <taxon>Eukaryota</taxon>
        <taxon>Metazoa</taxon>
        <taxon>Ecdysozoa</taxon>
        <taxon>Nematoda</taxon>
        <taxon>Chromadorea</taxon>
        <taxon>Rhabditida</taxon>
        <taxon>Tylenchina</taxon>
        <taxon>Tylenchomorpha</taxon>
        <taxon>Tylenchoidea</taxon>
        <taxon>Meloidogynidae</taxon>
        <taxon>Meloidogyninae</taxon>
        <taxon>Meloidogyne</taxon>
    </lineage>
</organism>
<comment type="caution">
    <text evidence="2">The sequence shown here is derived from an EMBL/GenBank/DDBJ whole genome shotgun (WGS) entry which is preliminary data.</text>
</comment>
<reference evidence="2 3" key="1">
    <citation type="submission" date="2020-08" db="EMBL/GenBank/DDBJ databases">
        <authorList>
            <person name="Koutsovoulos G."/>
            <person name="Danchin GJ E."/>
        </authorList>
    </citation>
    <scope>NUCLEOTIDE SEQUENCE [LARGE SCALE GENOMIC DNA]</scope>
</reference>
<gene>
    <name evidence="2" type="ORF">MENT_LOCUS11346</name>
</gene>
<dbReference type="InterPro" id="IPR036047">
    <property type="entry name" value="F-box-like_dom_sf"/>
</dbReference>
<evidence type="ECO:0000313" key="2">
    <source>
        <dbReference type="EMBL" id="CAD2154046.1"/>
    </source>
</evidence>
<feature type="domain" description="F-box" evidence="1">
    <location>
        <begin position="1"/>
        <end position="45"/>
    </location>
</feature>
<dbReference type="PROSITE" id="PS50181">
    <property type="entry name" value="FBOX"/>
    <property type="match status" value="1"/>
</dbReference>
<dbReference type="AlphaFoldDB" id="A0A6V7UEV0"/>
<sequence>MKFFPPEVQLDIFKYLNFNQLLNIQQTNFYFKNFINEYEEELARMKLDKLVILCLHKGKSDKYNSFNPNPKLYDFEISEELEKKWKCGIEEHIPMLLGISGSRSDCFFLLGQGSKYLEFPIVPKNIEEMKIARYLLQQLSKYFFEYVQVDQFVFNPKMIELLFDGNKTKIPLQIHSREANIIIYYNYYNYLLNFALNHLISNQFTVRIEKIDNLEQYINILFEILTNGGNKFSKIIYEHPASFQLFNLIKLHIQTSKNISEMVKEIKFCRIKVRRNNNLKTTNYQLSNIYNPEIKFSVYIEVKYYRTDLDVEIKRIN</sequence>
<protein>
    <recommendedName>
        <fullName evidence="1">F-box domain-containing protein</fullName>
    </recommendedName>
</protein>
<proteinExistence type="predicted"/>
<dbReference type="EMBL" id="CAJEWN010000055">
    <property type="protein sequence ID" value="CAD2154046.1"/>
    <property type="molecule type" value="Genomic_DNA"/>
</dbReference>
<evidence type="ECO:0000313" key="3">
    <source>
        <dbReference type="Proteomes" id="UP000580250"/>
    </source>
</evidence>
<dbReference type="Proteomes" id="UP000580250">
    <property type="component" value="Unassembled WGS sequence"/>
</dbReference>
<dbReference type="SUPFAM" id="SSF81383">
    <property type="entry name" value="F-box domain"/>
    <property type="match status" value="1"/>
</dbReference>
<accession>A0A6V7UEV0</accession>
<dbReference type="InterPro" id="IPR001810">
    <property type="entry name" value="F-box_dom"/>
</dbReference>
<evidence type="ECO:0000259" key="1">
    <source>
        <dbReference type="PROSITE" id="PS50181"/>
    </source>
</evidence>